<dbReference type="Pfam" id="PF02518">
    <property type="entry name" value="HATPase_c"/>
    <property type="match status" value="1"/>
</dbReference>
<keyword evidence="3 7" id="KW-0418">Kinase</keyword>
<keyword evidence="8" id="KW-1185">Reference proteome</keyword>
<evidence type="ECO:0000256" key="1">
    <source>
        <dbReference type="ARBA" id="ARBA00000085"/>
    </source>
</evidence>
<dbReference type="InterPro" id="IPR003594">
    <property type="entry name" value="HATPase_dom"/>
</dbReference>
<dbReference type="InterPro" id="IPR004358">
    <property type="entry name" value="Sig_transdc_His_kin-like_C"/>
</dbReference>
<dbReference type="InterPro" id="IPR036890">
    <property type="entry name" value="HATPase_C_sf"/>
</dbReference>
<evidence type="ECO:0000256" key="3">
    <source>
        <dbReference type="ARBA" id="ARBA00022777"/>
    </source>
</evidence>
<dbReference type="InterPro" id="IPR050640">
    <property type="entry name" value="Bact_2-comp_sensor_kinase"/>
</dbReference>
<evidence type="ECO:0000256" key="4">
    <source>
        <dbReference type="ARBA" id="ARBA00023012"/>
    </source>
</evidence>
<organism evidence="7 8">
    <name type="scientific">Sporomusa malonica</name>
    <dbReference type="NCBI Taxonomy" id="112901"/>
    <lineage>
        <taxon>Bacteria</taxon>
        <taxon>Bacillati</taxon>
        <taxon>Bacillota</taxon>
        <taxon>Negativicutes</taxon>
        <taxon>Selenomonadales</taxon>
        <taxon>Sporomusaceae</taxon>
        <taxon>Sporomusa</taxon>
    </lineage>
</organism>
<keyword evidence="5" id="KW-0175">Coiled coil</keyword>
<dbReference type="STRING" id="112901.SAMN04488500_101263"/>
<dbReference type="Pfam" id="PF10114">
    <property type="entry name" value="PocR"/>
    <property type="match status" value="1"/>
</dbReference>
<accession>A0A1W1YD68</accession>
<dbReference type="Pfam" id="PF06580">
    <property type="entry name" value="His_kinase"/>
    <property type="match status" value="1"/>
</dbReference>
<dbReference type="RefSeq" id="WP_084573776.1">
    <property type="nucleotide sequence ID" value="NZ_CP155572.1"/>
</dbReference>
<keyword evidence="4" id="KW-0902">Two-component regulatory system</keyword>
<feature type="coiled-coil region" evidence="5">
    <location>
        <begin position="183"/>
        <end position="210"/>
    </location>
</feature>
<dbReference type="GO" id="GO:0016020">
    <property type="term" value="C:membrane"/>
    <property type="evidence" value="ECO:0007669"/>
    <property type="project" value="InterPro"/>
</dbReference>
<dbReference type="OrthoDB" id="9809348at2"/>
<dbReference type="PROSITE" id="PS50109">
    <property type="entry name" value="HIS_KIN"/>
    <property type="match status" value="1"/>
</dbReference>
<dbReference type="PRINTS" id="PR00344">
    <property type="entry name" value="BCTRLSENSOR"/>
</dbReference>
<protein>
    <recommendedName>
        <fullName evidence="2">histidine kinase</fullName>
        <ecNumber evidence="2">2.7.13.3</ecNumber>
    </recommendedName>
</protein>
<gene>
    <name evidence="7" type="ORF">SAMN04488500_101263</name>
</gene>
<dbReference type="EC" id="2.7.13.3" evidence="2"/>
<comment type="catalytic activity">
    <reaction evidence="1">
        <text>ATP + protein L-histidine = ADP + protein N-phospho-L-histidine.</text>
        <dbReference type="EC" id="2.7.13.3"/>
    </reaction>
</comment>
<sequence length="404" mass="45240">MHNYNRFALAEIVNTQILQEIQDKFSETTGIAAVVVDADGKPVTKPSKFTDFCSYVRSFPEGLARCMACDDRGGRKAMEWQRPFVYHCHSGLTDFAAPIIVQNEYVGALLAGQVVLPQKDFNTKHEIFKRLSHMGMNDKILSELFDAVEVTPENRLKAAADLLHIMANYIVEMGVTNIVQRKLMEELKAKAELENLLRAAEMKALQSQINPHFLFNTLNTIARLSLLEGAERTQEVVHALADLLRTNLRDIEEMRTLEEEIKSIDDYLTIQKVRFGDRIQAFIDIDSTMLKTSVPALSLQPLVENAIIHGLEPKRDGGSIRISGHTESDKVVIVVSDTGVGISPERISTIFKVEKRARKGHTTGLGVINVHKRIQHYFGDQFGLSIESKVGEGTDIFIHLPTCS</sequence>
<dbReference type="PANTHER" id="PTHR34220:SF7">
    <property type="entry name" value="SENSOR HISTIDINE KINASE YPDA"/>
    <property type="match status" value="1"/>
</dbReference>
<evidence type="ECO:0000259" key="6">
    <source>
        <dbReference type="PROSITE" id="PS50109"/>
    </source>
</evidence>
<dbReference type="SUPFAM" id="SSF55874">
    <property type="entry name" value="ATPase domain of HSP90 chaperone/DNA topoisomerase II/histidine kinase"/>
    <property type="match status" value="1"/>
</dbReference>
<name>A0A1W1YD68_9FIRM</name>
<dbReference type="InterPro" id="IPR010559">
    <property type="entry name" value="Sig_transdc_His_kin_internal"/>
</dbReference>
<dbReference type="GO" id="GO:0000155">
    <property type="term" value="F:phosphorelay sensor kinase activity"/>
    <property type="evidence" value="ECO:0007669"/>
    <property type="project" value="InterPro"/>
</dbReference>
<dbReference type="Proteomes" id="UP000192738">
    <property type="component" value="Unassembled WGS sequence"/>
</dbReference>
<keyword evidence="3 7" id="KW-0808">Transferase</keyword>
<evidence type="ECO:0000256" key="5">
    <source>
        <dbReference type="SAM" id="Coils"/>
    </source>
</evidence>
<dbReference type="Gene3D" id="3.30.565.10">
    <property type="entry name" value="Histidine kinase-like ATPase, C-terminal domain"/>
    <property type="match status" value="1"/>
</dbReference>
<evidence type="ECO:0000313" key="7">
    <source>
        <dbReference type="EMBL" id="SMC34079.1"/>
    </source>
</evidence>
<evidence type="ECO:0000256" key="2">
    <source>
        <dbReference type="ARBA" id="ARBA00012438"/>
    </source>
</evidence>
<dbReference type="EMBL" id="FWXI01000001">
    <property type="protein sequence ID" value="SMC34079.1"/>
    <property type="molecule type" value="Genomic_DNA"/>
</dbReference>
<feature type="domain" description="Histidine kinase" evidence="6">
    <location>
        <begin position="209"/>
        <end position="404"/>
    </location>
</feature>
<dbReference type="SMART" id="SM00387">
    <property type="entry name" value="HATPase_c"/>
    <property type="match status" value="1"/>
</dbReference>
<proteinExistence type="predicted"/>
<dbReference type="AlphaFoldDB" id="A0A1W1YD68"/>
<reference evidence="7 8" key="1">
    <citation type="submission" date="2017-04" db="EMBL/GenBank/DDBJ databases">
        <authorList>
            <person name="Afonso C.L."/>
            <person name="Miller P.J."/>
            <person name="Scott M.A."/>
            <person name="Spackman E."/>
            <person name="Goraichik I."/>
            <person name="Dimitrov K.M."/>
            <person name="Suarez D.L."/>
            <person name="Swayne D.E."/>
        </authorList>
    </citation>
    <scope>NUCLEOTIDE SEQUENCE [LARGE SCALE GENOMIC DNA]</scope>
    <source>
        <strain evidence="7 8">DSM 5090</strain>
    </source>
</reference>
<dbReference type="InterPro" id="IPR018771">
    <property type="entry name" value="PocR_dom"/>
</dbReference>
<evidence type="ECO:0000313" key="8">
    <source>
        <dbReference type="Proteomes" id="UP000192738"/>
    </source>
</evidence>
<dbReference type="PANTHER" id="PTHR34220">
    <property type="entry name" value="SENSOR HISTIDINE KINASE YPDA"/>
    <property type="match status" value="1"/>
</dbReference>
<dbReference type="InterPro" id="IPR005467">
    <property type="entry name" value="His_kinase_dom"/>
</dbReference>